<reference evidence="1" key="1">
    <citation type="submission" date="2019-05" db="EMBL/GenBank/DDBJ databases">
        <title>Metatranscriptomic reconstruction reveals RNA viruses with the potential to shape carbon cycling in soil.</title>
        <authorList>
            <person name="Starr E.P."/>
            <person name="Nuccio E."/>
            <person name="Pett-Ridge J."/>
            <person name="Banfield J.F."/>
            <person name="Firestone M.K."/>
        </authorList>
    </citation>
    <scope>NUCLEOTIDE SEQUENCE</scope>
    <source>
        <strain evidence="1">H2_Bulk_35_scaffold_551</strain>
    </source>
</reference>
<organism evidence="1">
    <name type="scientific">Leviviridae sp</name>
    <dbReference type="NCBI Taxonomy" id="2027243"/>
    <lineage>
        <taxon>Viruses</taxon>
        <taxon>Riboviria</taxon>
        <taxon>Orthornavirae</taxon>
        <taxon>Lenarviricota</taxon>
        <taxon>Leviviricetes</taxon>
        <taxon>Norzivirales</taxon>
        <taxon>Fiersviridae</taxon>
    </lineage>
</organism>
<evidence type="ECO:0000313" key="1">
    <source>
        <dbReference type="EMBL" id="QDH89395.1"/>
    </source>
</evidence>
<gene>
    <name evidence="1" type="ORF">H2Bulk35551_000002</name>
</gene>
<protein>
    <submittedName>
        <fullName evidence="1">Uncharacterized protein</fullName>
    </submittedName>
</protein>
<name>A0A514D726_9VIRU</name>
<proteinExistence type="predicted"/>
<sequence length="136" mass="14456">MPQAADIVVNNGAGTPVAKTFTLQVPAAGINSEARWELMEGANPGVFPQMRAILRNDPSVKGMSSVFKIVYPAAFTDSTTGLVKPLSSAEFVGTVKMPDDWPEAEKANFAAYIANTMNLTIMKGAGGFLRGRVTFT</sequence>
<dbReference type="EMBL" id="MN034789">
    <property type="protein sequence ID" value="QDH89395.1"/>
    <property type="molecule type" value="Genomic_RNA"/>
</dbReference>
<accession>A0A514D726</accession>